<organism evidence="3">
    <name type="scientific">hydrothermal vent metagenome</name>
    <dbReference type="NCBI Taxonomy" id="652676"/>
    <lineage>
        <taxon>unclassified sequences</taxon>
        <taxon>metagenomes</taxon>
        <taxon>ecological metagenomes</taxon>
    </lineage>
</organism>
<keyword evidence="2" id="KW-1133">Transmembrane helix</keyword>
<reference evidence="3" key="1">
    <citation type="submission" date="2018-06" db="EMBL/GenBank/DDBJ databases">
        <authorList>
            <person name="Zhirakovskaya E."/>
        </authorList>
    </citation>
    <scope>NUCLEOTIDE SEQUENCE</scope>
</reference>
<accession>A0A3B0W2Y2</accession>
<evidence type="ECO:0000313" key="3">
    <source>
        <dbReference type="EMBL" id="VAW46773.1"/>
    </source>
</evidence>
<proteinExistence type="predicted"/>
<feature type="transmembrane region" description="Helical" evidence="2">
    <location>
        <begin position="126"/>
        <end position="150"/>
    </location>
</feature>
<feature type="region of interest" description="Disordered" evidence="1">
    <location>
        <begin position="26"/>
        <end position="71"/>
    </location>
</feature>
<keyword evidence="2" id="KW-0812">Transmembrane</keyword>
<feature type="region of interest" description="Disordered" evidence="1">
    <location>
        <begin position="315"/>
        <end position="347"/>
    </location>
</feature>
<dbReference type="EMBL" id="UOFC01000113">
    <property type="protein sequence ID" value="VAW46773.1"/>
    <property type="molecule type" value="Genomic_DNA"/>
</dbReference>
<keyword evidence="2" id="KW-0472">Membrane</keyword>
<evidence type="ECO:0000256" key="1">
    <source>
        <dbReference type="SAM" id="MobiDB-lite"/>
    </source>
</evidence>
<feature type="compositionally biased region" description="Polar residues" evidence="1">
    <location>
        <begin position="338"/>
        <end position="347"/>
    </location>
</feature>
<sequence length="347" mass="38529">MAAPDETIDPNDLDSIDALLDEAELEVPKEQEVTSDSEQDAIDTLLNEAELAETPVQKEQSPQSNEPENTQEILQNDTPEAVPDLEKNQPKMQKTVTEEAIPQPVIKQSTLNTEMTAKDMDAIKKLIIIFGATLIVLMLIGIGIGIWSALAAQGSALDEETQTLIESVQVNTERVATNVMDSNETVKAIEKKLDALNFQLEQLATDLLEGSFPASTQAPSQLDPLGLNTHEDIQEKKTVHPVKTVPVTTNQAIQPDSETHKLTASMNKKIISTQRRIDEVNRRVKDIQAKHKTVLLSIKSLEKQMILQQKRMVFKAKESQKKQESNPYQYSAPDGSYYDQSVGDTYP</sequence>
<feature type="compositionally biased region" description="Basic and acidic residues" evidence="1">
    <location>
        <begin position="315"/>
        <end position="324"/>
    </location>
</feature>
<gene>
    <name evidence="3" type="ORF">MNBD_GAMMA03-1646</name>
</gene>
<evidence type="ECO:0000256" key="2">
    <source>
        <dbReference type="SAM" id="Phobius"/>
    </source>
</evidence>
<dbReference type="AlphaFoldDB" id="A0A3B0W2Y2"/>
<name>A0A3B0W2Y2_9ZZZZ</name>
<feature type="compositionally biased region" description="Polar residues" evidence="1">
    <location>
        <begin position="57"/>
        <end position="71"/>
    </location>
</feature>
<protein>
    <submittedName>
        <fullName evidence="3">Fibronectin-binding protein</fullName>
    </submittedName>
</protein>